<dbReference type="EMBL" id="CP029479">
    <property type="protein sequence ID" value="AWM76915.1"/>
    <property type="molecule type" value="Genomic_DNA"/>
</dbReference>
<evidence type="ECO:0000313" key="4">
    <source>
        <dbReference type="Proteomes" id="UP000247763"/>
    </source>
</evidence>
<feature type="compositionally biased region" description="Low complexity" evidence="1">
    <location>
        <begin position="228"/>
        <end position="238"/>
    </location>
</feature>
<feature type="region of interest" description="Disordered" evidence="1">
    <location>
        <begin position="14"/>
        <end position="54"/>
    </location>
</feature>
<feature type="region of interest" description="Disordered" evidence="1">
    <location>
        <begin position="191"/>
        <end position="238"/>
    </location>
</feature>
<proteinExistence type="predicted"/>
<reference evidence="4" key="1">
    <citation type="submission" date="2018-05" db="EMBL/GenBank/DDBJ databases">
        <title>Genome sequencing of Phenylobacterium sp. HYN0004.</title>
        <authorList>
            <person name="Yi H."/>
            <person name="Baek C."/>
        </authorList>
    </citation>
    <scope>NUCLEOTIDE SEQUENCE [LARGE SCALE GENOMIC DNA]</scope>
    <source>
        <strain evidence="4">HYN0004</strain>
    </source>
</reference>
<feature type="compositionally biased region" description="Pro residues" evidence="1">
    <location>
        <begin position="216"/>
        <end position="227"/>
    </location>
</feature>
<evidence type="ECO:0000256" key="2">
    <source>
        <dbReference type="SAM" id="SignalP"/>
    </source>
</evidence>
<dbReference type="AlphaFoldDB" id="A0A2Z3HQ46"/>
<name>A0A2Z3HQ46_9CAUL</name>
<feature type="chain" id="PRO_5016358111" evidence="2">
    <location>
        <begin position="19"/>
        <end position="238"/>
    </location>
</feature>
<evidence type="ECO:0000256" key="1">
    <source>
        <dbReference type="SAM" id="MobiDB-lite"/>
    </source>
</evidence>
<keyword evidence="2" id="KW-0732">Signal</keyword>
<keyword evidence="4" id="KW-1185">Reference proteome</keyword>
<organism evidence="3 4">
    <name type="scientific">Phenylobacterium parvum</name>
    <dbReference type="NCBI Taxonomy" id="2201350"/>
    <lineage>
        <taxon>Bacteria</taxon>
        <taxon>Pseudomonadati</taxon>
        <taxon>Pseudomonadota</taxon>
        <taxon>Alphaproteobacteria</taxon>
        <taxon>Caulobacterales</taxon>
        <taxon>Caulobacteraceae</taxon>
        <taxon>Phenylobacterium</taxon>
    </lineage>
</organism>
<protein>
    <submittedName>
        <fullName evidence="3">Uncharacterized protein</fullName>
    </submittedName>
</protein>
<dbReference type="OrthoDB" id="7172192at2"/>
<feature type="compositionally biased region" description="Pro residues" evidence="1">
    <location>
        <begin position="198"/>
        <end position="209"/>
    </location>
</feature>
<gene>
    <name evidence="3" type="ORF">HYN04_03580</name>
</gene>
<sequence>MIALVLALLLAAQEPTPASPPPSDAPQVTAPAPPSEPAAASPPATDEPPWPTGAPRDDYGFVGWCYGILEGYLGQHDRVMPDVTRIEKTYRRPGSSLADDLKVYADQQVQGRAHLAAFNAALQAAEKASLSSLRPRGEAAIAKGRAVWAPAANLPTRTVAQQWMGWTLPQACPVTADRLKANAALMGVAFGAGTETPGPAPAPEAPKPAPAEGAPPEAPLEPPPAEGPPALREAPGPQ</sequence>
<dbReference type="RefSeq" id="WP_110449484.1">
    <property type="nucleotide sequence ID" value="NZ_CP029479.1"/>
</dbReference>
<evidence type="ECO:0000313" key="3">
    <source>
        <dbReference type="EMBL" id="AWM76915.1"/>
    </source>
</evidence>
<feature type="signal peptide" evidence="2">
    <location>
        <begin position="1"/>
        <end position="18"/>
    </location>
</feature>
<accession>A0A2Z3HQ46</accession>
<dbReference type="KEGG" id="phb:HYN04_03580"/>
<dbReference type="Proteomes" id="UP000247763">
    <property type="component" value="Chromosome"/>
</dbReference>